<evidence type="ECO:0000256" key="1">
    <source>
        <dbReference type="SAM" id="MobiDB-lite"/>
    </source>
</evidence>
<evidence type="ECO:0008006" key="7">
    <source>
        <dbReference type="Google" id="ProtNLM"/>
    </source>
</evidence>
<feature type="region of interest" description="Disordered" evidence="1">
    <location>
        <begin position="25"/>
        <end position="61"/>
    </location>
</feature>
<dbReference type="SUPFAM" id="SSF56300">
    <property type="entry name" value="Metallo-dependent phosphatases"/>
    <property type="match status" value="1"/>
</dbReference>
<evidence type="ECO:0000259" key="3">
    <source>
        <dbReference type="Pfam" id="PF16370"/>
    </source>
</evidence>
<dbReference type="PANTHER" id="PTHR43143:SF1">
    <property type="entry name" value="SERINE_THREONINE-PROTEIN PHOSPHATASE CPPED1"/>
    <property type="match status" value="1"/>
</dbReference>
<dbReference type="Pfam" id="PF00149">
    <property type="entry name" value="Metallophos"/>
    <property type="match status" value="1"/>
</dbReference>
<evidence type="ECO:0000259" key="2">
    <source>
        <dbReference type="Pfam" id="PF00149"/>
    </source>
</evidence>
<proteinExistence type="predicted"/>
<dbReference type="InterPro" id="IPR051918">
    <property type="entry name" value="STPP_CPPED1"/>
</dbReference>
<feature type="domain" description="Calcineurin-like phosphoesterase N-terminal" evidence="4">
    <location>
        <begin position="73"/>
        <end position="149"/>
    </location>
</feature>
<sequence length="535" mass="61412">MKNLIYFVCLAFAGIFLLGCEKNDMPEPEKPREEEPADSTDIVDPEEPDTIVEQKDDPENGIILDMPGITLKGWVHCNRVGMPGVVVTDGTNVTVTDEKGIYRMKRNTTASHVYISSPSGYTVCVKNSVPQFYAEINQRTDIVHKDFELVRLEKDDTKHTFIAIGDPQLYRDFELSYLKEAVNDLNSWVTQSRKGECVHYIVLGDLVFDKPEYHESSKEIFSMLNAPVYNVIGNHDHVFDKNELAVKSNDLKADTVYKRHYGPTYYSYNRGKVHYVVLDDVEYWGGSGPKYVDAVSDEQIAWLQKDLMYVDKDKAIVLCLHAPTKRRTETRSFGNREQLYALLRGYADVQILSGHTHWNSVVTDDGSGMTEHIVAAMCGNWWQPELICSEGTPIGYKIFDVDGTSFKWKYKCVGQPEQYQMRVYPLGERINILRPKNVVLNVWDWDPSWKVEYSEDNGQNYRSMFRSLNMYDITAYNAFGAKGDNTFPVGRTWIQASESDHMFYCRPSIPYNQLKIRVTSRFGDMFSTTVNIQNL</sequence>
<dbReference type="Pfam" id="PF16371">
    <property type="entry name" value="MetallophosN"/>
    <property type="match status" value="1"/>
</dbReference>
<reference evidence="5 6" key="1">
    <citation type="submission" date="2012-08" db="EMBL/GenBank/DDBJ databases">
        <title>The Genome Sequence of Barnesiella intestinihominis YIT 11860.</title>
        <authorList>
            <consortium name="The Broad Institute Genome Sequencing Platform"/>
            <person name="Earl A."/>
            <person name="Ward D."/>
            <person name="Feldgarden M."/>
            <person name="Gevers D."/>
            <person name="Morotomi M."/>
            <person name="Walker B."/>
            <person name="Young S.K."/>
            <person name="Zeng Q."/>
            <person name="Gargeya S."/>
            <person name="Fitzgerald M."/>
            <person name="Haas B."/>
            <person name="Abouelleil A."/>
            <person name="Alvarado L."/>
            <person name="Arachchi H.M."/>
            <person name="Berlin A.M."/>
            <person name="Chapman S.B."/>
            <person name="Goldberg J."/>
            <person name="Griggs A."/>
            <person name="Gujja S."/>
            <person name="Hansen M."/>
            <person name="Howarth C."/>
            <person name="Imamovic A."/>
            <person name="Larimer J."/>
            <person name="McCowen C."/>
            <person name="Montmayeur A."/>
            <person name="Murphy C."/>
            <person name="Neiman D."/>
            <person name="Pearson M."/>
            <person name="Priest M."/>
            <person name="Roberts A."/>
            <person name="Saif S."/>
            <person name="Shea T."/>
            <person name="Sisk P."/>
            <person name="Sykes S."/>
            <person name="Wortman J."/>
            <person name="Nusbaum C."/>
            <person name="Birren B."/>
        </authorList>
    </citation>
    <scope>NUCLEOTIDE SEQUENCE [LARGE SCALE GENOMIC DNA]</scope>
    <source>
        <strain evidence="5 6">YIT 11860</strain>
    </source>
</reference>
<dbReference type="RefSeq" id="WP_008863095.1">
    <property type="nucleotide sequence ID" value="NZ_JH815206.1"/>
</dbReference>
<evidence type="ECO:0000259" key="4">
    <source>
        <dbReference type="Pfam" id="PF16371"/>
    </source>
</evidence>
<dbReference type="eggNOG" id="COG1409">
    <property type="taxonomic scope" value="Bacteria"/>
</dbReference>
<dbReference type="Proteomes" id="UP000006044">
    <property type="component" value="Unassembled WGS sequence"/>
</dbReference>
<feature type="compositionally biased region" description="Acidic residues" evidence="1">
    <location>
        <begin position="35"/>
        <end position="50"/>
    </location>
</feature>
<dbReference type="PANTHER" id="PTHR43143">
    <property type="entry name" value="METALLOPHOSPHOESTERASE, CALCINEURIN SUPERFAMILY"/>
    <property type="match status" value="1"/>
</dbReference>
<comment type="caution">
    <text evidence="5">The sequence shown here is derived from an EMBL/GenBank/DDBJ whole genome shotgun (WGS) entry which is preliminary data.</text>
</comment>
<dbReference type="Pfam" id="PF16370">
    <property type="entry name" value="MetallophosC"/>
    <property type="match status" value="1"/>
</dbReference>
<evidence type="ECO:0000313" key="5">
    <source>
        <dbReference type="EMBL" id="EJZ62041.1"/>
    </source>
</evidence>
<feature type="domain" description="Calcineurin-like phosphoesterase" evidence="2">
    <location>
        <begin position="160"/>
        <end position="358"/>
    </location>
</feature>
<dbReference type="STRING" id="742726.HMPREF9448_02722"/>
<dbReference type="GeneID" id="77849899"/>
<dbReference type="InterPro" id="IPR004843">
    <property type="entry name" value="Calcineurin-like_PHP"/>
</dbReference>
<name>K0WV06_9BACT</name>
<evidence type="ECO:0000313" key="6">
    <source>
        <dbReference type="Proteomes" id="UP000006044"/>
    </source>
</evidence>
<dbReference type="PATRIC" id="fig|742726.3.peg.2837"/>
<dbReference type="OrthoDB" id="1776264at2"/>
<protein>
    <recommendedName>
        <fullName evidence="7">Calcineurin-like phosphoesterase domain-containing protein</fullName>
    </recommendedName>
</protein>
<dbReference type="InterPro" id="IPR032285">
    <property type="entry name" value="Metallophos_N"/>
</dbReference>
<dbReference type="EMBL" id="ADLE01000018">
    <property type="protein sequence ID" value="EJZ62041.1"/>
    <property type="molecule type" value="Genomic_DNA"/>
</dbReference>
<keyword evidence="6" id="KW-1185">Reference proteome</keyword>
<dbReference type="InterPro" id="IPR032288">
    <property type="entry name" value="Metallophos_C"/>
</dbReference>
<feature type="compositionally biased region" description="Basic and acidic residues" evidence="1">
    <location>
        <begin position="25"/>
        <end position="34"/>
    </location>
</feature>
<dbReference type="HOGENOM" id="CLU_016483_0_1_10"/>
<dbReference type="AlphaFoldDB" id="K0WV06"/>
<accession>K0WV06</accession>
<gene>
    <name evidence="5" type="ORF">HMPREF9448_02722</name>
</gene>
<dbReference type="Gene3D" id="3.60.21.10">
    <property type="match status" value="1"/>
</dbReference>
<organism evidence="5 6">
    <name type="scientific">Barnesiella intestinihominis YIT 11860</name>
    <dbReference type="NCBI Taxonomy" id="742726"/>
    <lineage>
        <taxon>Bacteria</taxon>
        <taxon>Pseudomonadati</taxon>
        <taxon>Bacteroidota</taxon>
        <taxon>Bacteroidia</taxon>
        <taxon>Bacteroidales</taxon>
        <taxon>Barnesiellaceae</taxon>
        <taxon>Barnesiella</taxon>
    </lineage>
</organism>
<dbReference type="InterPro" id="IPR029052">
    <property type="entry name" value="Metallo-depent_PP-like"/>
</dbReference>
<feature type="domain" description="Calcineurin-like phosphoesterase C-terminal" evidence="3">
    <location>
        <begin position="371"/>
        <end position="526"/>
    </location>
</feature>
<dbReference type="GO" id="GO:0016787">
    <property type="term" value="F:hydrolase activity"/>
    <property type="evidence" value="ECO:0007669"/>
    <property type="project" value="InterPro"/>
</dbReference>
<dbReference type="PROSITE" id="PS51257">
    <property type="entry name" value="PROKAR_LIPOPROTEIN"/>
    <property type="match status" value="1"/>
</dbReference>